<protein>
    <recommendedName>
        <fullName evidence="4">AT hook motif protein</fullName>
    </recommendedName>
</protein>
<feature type="region of interest" description="Disordered" evidence="1">
    <location>
        <begin position="1"/>
        <end position="285"/>
    </location>
</feature>
<dbReference type="GeneID" id="39598502"/>
<keyword evidence="3" id="KW-1185">Reference proteome</keyword>
<feature type="compositionally biased region" description="Basic and acidic residues" evidence="1">
    <location>
        <begin position="91"/>
        <end position="100"/>
    </location>
</feature>
<dbReference type="AlphaFoldDB" id="A0A443HKZ9"/>
<organism evidence="2 3">
    <name type="scientific">Byssochlamys spectabilis</name>
    <name type="common">Paecilomyces variotii</name>
    <dbReference type="NCBI Taxonomy" id="264951"/>
    <lineage>
        <taxon>Eukaryota</taxon>
        <taxon>Fungi</taxon>
        <taxon>Dikarya</taxon>
        <taxon>Ascomycota</taxon>
        <taxon>Pezizomycotina</taxon>
        <taxon>Eurotiomycetes</taxon>
        <taxon>Eurotiomycetidae</taxon>
        <taxon>Eurotiales</taxon>
        <taxon>Thermoascaceae</taxon>
        <taxon>Paecilomyces</taxon>
    </lineage>
</organism>
<dbReference type="EMBL" id="RCNU01000013">
    <property type="protein sequence ID" value="RWQ92484.1"/>
    <property type="molecule type" value="Genomic_DNA"/>
</dbReference>
<reference evidence="2 3" key="1">
    <citation type="journal article" date="2018" name="Front. Microbiol.">
        <title>Genomic and genetic insights into a cosmopolitan fungus, Paecilomyces variotii (Eurotiales).</title>
        <authorList>
            <person name="Urquhart A.S."/>
            <person name="Mondo S.J."/>
            <person name="Makela M.R."/>
            <person name="Hane J.K."/>
            <person name="Wiebenga A."/>
            <person name="He G."/>
            <person name="Mihaltcheva S."/>
            <person name="Pangilinan J."/>
            <person name="Lipzen A."/>
            <person name="Barry K."/>
            <person name="de Vries R.P."/>
            <person name="Grigoriev I.V."/>
            <person name="Idnurm A."/>
        </authorList>
    </citation>
    <scope>NUCLEOTIDE SEQUENCE [LARGE SCALE GENOMIC DNA]</scope>
    <source>
        <strain evidence="2 3">CBS 101075</strain>
    </source>
</reference>
<gene>
    <name evidence="2" type="ORF">C8Q69DRAFT_447674</name>
</gene>
<proteinExistence type="predicted"/>
<dbReference type="RefSeq" id="XP_028482129.1">
    <property type="nucleotide sequence ID" value="XM_028629225.1"/>
</dbReference>
<evidence type="ECO:0000313" key="3">
    <source>
        <dbReference type="Proteomes" id="UP000283841"/>
    </source>
</evidence>
<comment type="caution">
    <text evidence="2">The sequence shown here is derived from an EMBL/GenBank/DDBJ whole genome shotgun (WGS) entry which is preliminary data.</text>
</comment>
<accession>A0A443HKZ9</accession>
<name>A0A443HKZ9_BYSSP</name>
<sequence length="285" mass="29905">MFQESSPMQTPFGLAPQAISTVRAPTLDANTTKKRPLQPLDRTAFAGQRAIRPRLLGPSGTEGSVQTQLTPGLEPISGGEKPPKPRRGRPTKAESARRQAEAQAQGKEYSSSGRQGATRRGNKPMPSAVGSTTSEGWVISPRPLVDNPETRATEAASGESSGAAGTSTQAWRERPIEDTAQDQTELTSPQGEMRPQAETERTLPSIQSMQLVFGGDTPRTIPGTAGVRPLGAPPFSYPGSNRAFPSVTGTSNPGHQQGPSLEVLGGTGGNQETTRREGGPSESGT</sequence>
<feature type="compositionally biased region" description="Low complexity" evidence="1">
    <location>
        <begin position="153"/>
        <end position="168"/>
    </location>
</feature>
<feature type="compositionally biased region" description="Polar residues" evidence="1">
    <location>
        <begin position="181"/>
        <end position="190"/>
    </location>
</feature>
<evidence type="ECO:0000256" key="1">
    <source>
        <dbReference type="SAM" id="MobiDB-lite"/>
    </source>
</evidence>
<dbReference type="Proteomes" id="UP000283841">
    <property type="component" value="Unassembled WGS sequence"/>
</dbReference>
<feature type="compositionally biased region" description="Polar residues" evidence="1">
    <location>
        <begin position="61"/>
        <end position="70"/>
    </location>
</feature>
<feature type="compositionally biased region" description="Polar residues" evidence="1">
    <location>
        <begin position="247"/>
        <end position="259"/>
    </location>
</feature>
<dbReference type="STRING" id="264951.A0A443HKZ9"/>
<evidence type="ECO:0000313" key="2">
    <source>
        <dbReference type="EMBL" id="RWQ92484.1"/>
    </source>
</evidence>
<evidence type="ECO:0008006" key="4">
    <source>
        <dbReference type="Google" id="ProtNLM"/>
    </source>
</evidence>
<dbReference type="VEuPathDB" id="FungiDB:C8Q69DRAFT_447674"/>